<dbReference type="Gene3D" id="1.10.8.590">
    <property type="match status" value="1"/>
</dbReference>
<dbReference type="GO" id="GO:0002128">
    <property type="term" value="P:tRNA nucleoside ribose methylation"/>
    <property type="evidence" value="ECO:0007669"/>
    <property type="project" value="TreeGrafter"/>
</dbReference>
<comment type="subunit">
    <text evidence="5">Homodimer.</text>
</comment>
<evidence type="ECO:0000256" key="5">
    <source>
        <dbReference type="RuleBase" id="RU362024"/>
    </source>
</evidence>
<dbReference type="GO" id="GO:0160206">
    <property type="term" value="F:tRNA (cytidine(32)/uridine(32)-2'-O)-methyltransferase activity"/>
    <property type="evidence" value="ECO:0007669"/>
    <property type="project" value="UniProtKB-EC"/>
</dbReference>
<evidence type="ECO:0000313" key="8">
    <source>
        <dbReference type="Proteomes" id="UP000239907"/>
    </source>
</evidence>
<evidence type="ECO:0000256" key="2">
    <source>
        <dbReference type="ARBA" id="ARBA00022603"/>
    </source>
</evidence>
<feature type="domain" description="tRNA/rRNA methyltransferase SpoU type" evidence="6">
    <location>
        <begin position="10"/>
        <end position="157"/>
    </location>
</feature>
<dbReference type="InterPro" id="IPR029026">
    <property type="entry name" value="tRNA_m1G_MTases_N"/>
</dbReference>
<dbReference type="GO" id="GO:0003723">
    <property type="term" value="F:RNA binding"/>
    <property type="evidence" value="ECO:0007669"/>
    <property type="project" value="InterPro"/>
</dbReference>
<dbReference type="InterPro" id="IPR004384">
    <property type="entry name" value="RNA_MeTrfase_TrmJ/LasT"/>
</dbReference>
<comment type="catalytic activity">
    <reaction evidence="5">
        <text>uridine(32) in tRNA + S-adenosyl-L-methionine = 2'-O-methyluridine(32) in tRNA + S-adenosyl-L-homocysteine + H(+)</text>
        <dbReference type="Rhea" id="RHEA:42936"/>
        <dbReference type="Rhea" id="RHEA-COMP:10107"/>
        <dbReference type="Rhea" id="RHEA-COMP:10290"/>
        <dbReference type="ChEBI" id="CHEBI:15378"/>
        <dbReference type="ChEBI" id="CHEBI:57856"/>
        <dbReference type="ChEBI" id="CHEBI:59789"/>
        <dbReference type="ChEBI" id="CHEBI:65315"/>
        <dbReference type="ChEBI" id="CHEBI:74478"/>
        <dbReference type="EC" id="2.1.1.200"/>
    </reaction>
</comment>
<dbReference type="Gene3D" id="3.40.1280.10">
    <property type="match status" value="1"/>
</dbReference>
<dbReference type="InterPro" id="IPR001537">
    <property type="entry name" value="SpoU_MeTrfase"/>
</dbReference>
<dbReference type="GO" id="GO:0005829">
    <property type="term" value="C:cytosol"/>
    <property type="evidence" value="ECO:0007669"/>
    <property type="project" value="TreeGrafter"/>
</dbReference>
<dbReference type="PIRSF" id="PIRSF004808">
    <property type="entry name" value="LasT"/>
    <property type="match status" value="1"/>
</dbReference>
<sequence>MPSSISAPPVIILVETQLGENIGMCARAMLNCGLNQLRLVRPRDGWPNERARATAADADIVLENAKIYDNIDDAIGDCQRVFAATARQRTLKIPGLDLREAVGEIVDATPPPKTAILFGPEASGLDNETLSRADRLIHFPTNPDFPSLNLAQAVLLFGWEWRQSRSVPSAPITDSNLLATREETKGFLSRLEQALDESKFFLTPDQRPSTLRNLRAFLTRSRVSDEELRMLHGVLTALKKN</sequence>
<gene>
    <name evidence="5" type="primary">trmJ</name>
    <name evidence="7" type="ORF">BSZ32_06190</name>
</gene>
<dbReference type="NCBIfam" id="TIGR00050">
    <property type="entry name" value="rRNA_methyl_1"/>
    <property type="match status" value="1"/>
</dbReference>
<comment type="subcellular location">
    <subcellularLocation>
        <location evidence="5">Cytoplasm</location>
    </subcellularLocation>
</comment>
<dbReference type="EMBL" id="MQWA01000001">
    <property type="protein sequence ID" value="PQJ30275.1"/>
    <property type="molecule type" value="Genomic_DNA"/>
</dbReference>
<protein>
    <recommendedName>
        <fullName evidence="5">tRNA (cytidine/uridine-2'-O-)-methyltransferase TrmJ</fullName>
        <ecNumber evidence="5">2.1.1.200</ecNumber>
    </recommendedName>
    <alternativeName>
        <fullName evidence="5">tRNA (cytidine(32)/uridine(32)-2'-O)-methyltransferase</fullName>
    </alternativeName>
    <alternativeName>
        <fullName evidence="5">tRNA Cm32/Um32 methyltransferase</fullName>
    </alternativeName>
</protein>
<dbReference type="PANTHER" id="PTHR42786">
    <property type="entry name" value="TRNA/RRNA METHYLTRANSFERASE"/>
    <property type="match status" value="1"/>
</dbReference>
<evidence type="ECO:0000256" key="3">
    <source>
        <dbReference type="ARBA" id="ARBA00022679"/>
    </source>
</evidence>
<dbReference type="AlphaFoldDB" id="A0A2S7U5I6"/>
<keyword evidence="5" id="KW-0963">Cytoplasm</keyword>
<comment type="function">
    <text evidence="5">Catalyzes the formation of 2'O-methylated cytidine (Cm32) or 2'O-methylated uridine (Um32) at position 32 in tRNA.</text>
</comment>
<keyword evidence="4 5" id="KW-0949">S-adenosyl-L-methionine</keyword>
<comment type="caution">
    <text evidence="7">The sequence shown here is derived from an EMBL/GenBank/DDBJ whole genome shotgun (WGS) entry which is preliminary data.</text>
</comment>
<dbReference type="Proteomes" id="UP000239907">
    <property type="component" value="Unassembled WGS sequence"/>
</dbReference>
<dbReference type="CDD" id="cd18093">
    <property type="entry name" value="SpoU-like_TrmJ"/>
    <property type="match status" value="1"/>
</dbReference>
<evidence type="ECO:0000259" key="6">
    <source>
        <dbReference type="Pfam" id="PF00588"/>
    </source>
</evidence>
<dbReference type="InterPro" id="IPR029028">
    <property type="entry name" value="Alpha/beta_knot_MTases"/>
</dbReference>
<dbReference type="GO" id="GO:0106339">
    <property type="term" value="F:tRNA (cytidine(32)-2'-O)-methyltransferase activity"/>
    <property type="evidence" value="ECO:0007669"/>
    <property type="project" value="RHEA"/>
</dbReference>
<comment type="similarity">
    <text evidence="1">Belongs to the class IV-like SAM-binding methyltransferase superfamily. RNA methyltransferase TrmH family.</text>
</comment>
<keyword evidence="3" id="KW-0808">Transferase</keyword>
<keyword evidence="2 5" id="KW-0489">Methyltransferase</keyword>
<dbReference type="SUPFAM" id="SSF75217">
    <property type="entry name" value="alpha/beta knot"/>
    <property type="match status" value="1"/>
</dbReference>
<organism evidence="7 8">
    <name type="scientific">Rubritalea profundi</name>
    <dbReference type="NCBI Taxonomy" id="1658618"/>
    <lineage>
        <taxon>Bacteria</taxon>
        <taxon>Pseudomonadati</taxon>
        <taxon>Verrucomicrobiota</taxon>
        <taxon>Verrucomicrobiia</taxon>
        <taxon>Verrucomicrobiales</taxon>
        <taxon>Rubritaleaceae</taxon>
        <taxon>Rubritalea</taxon>
    </lineage>
</organism>
<dbReference type="PANTHER" id="PTHR42786:SF7">
    <property type="entry name" value="TRNA_RRNA METHYLTRANSFERASE SPOU TYPE DOMAIN-CONTAINING PROTEIN"/>
    <property type="match status" value="1"/>
</dbReference>
<evidence type="ECO:0000256" key="4">
    <source>
        <dbReference type="ARBA" id="ARBA00022691"/>
    </source>
</evidence>
<proteinExistence type="inferred from homology"/>
<reference evidence="7 8" key="1">
    <citation type="submission" date="2016-12" db="EMBL/GenBank/DDBJ databases">
        <title>Study of bacterial adaptation to deep sea.</title>
        <authorList>
            <person name="Song J."/>
            <person name="Yoshizawa S."/>
            <person name="Kogure K."/>
        </authorList>
    </citation>
    <scope>NUCLEOTIDE SEQUENCE [LARGE SCALE GENOMIC DNA]</scope>
    <source>
        <strain evidence="7 8">SAORIC-165</strain>
    </source>
</reference>
<keyword evidence="8" id="KW-1185">Reference proteome</keyword>
<evidence type="ECO:0000256" key="1">
    <source>
        <dbReference type="ARBA" id="ARBA00007228"/>
    </source>
</evidence>
<dbReference type="EC" id="2.1.1.200" evidence="5"/>
<keyword evidence="5" id="KW-0819">tRNA processing</keyword>
<dbReference type="Pfam" id="PF00588">
    <property type="entry name" value="SpoU_methylase"/>
    <property type="match status" value="1"/>
</dbReference>
<comment type="catalytic activity">
    <reaction evidence="5">
        <text>cytidine(32) in tRNA + S-adenosyl-L-methionine = 2'-O-methylcytidine(32) in tRNA + S-adenosyl-L-homocysteine + H(+)</text>
        <dbReference type="Rhea" id="RHEA:42932"/>
        <dbReference type="Rhea" id="RHEA-COMP:10288"/>
        <dbReference type="Rhea" id="RHEA-COMP:10289"/>
        <dbReference type="ChEBI" id="CHEBI:15378"/>
        <dbReference type="ChEBI" id="CHEBI:57856"/>
        <dbReference type="ChEBI" id="CHEBI:59789"/>
        <dbReference type="ChEBI" id="CHEBI:74495"/>
        <dbReference type="ChEBI" id="CHEBI:82748"/>
        <dbReference type="EC" id="2.1.1.200"/>
    </reaction>
</comment>
<evidence type="ECO:0000313" key="7">
    <source>
        <dbReference type="EMBL" id="PQJ30275.1"/>
    </source>
</evidence>
<dbReference type="OrthoDB" id="9795352at2"/>
<accession>A0A2S7U5I6</accession>
<name>A0A2S7U5I6_9BACT</name>